<dbReference type="PANTHER" id="PTHR43713">
    <property type="entry name" value="GLUTAMATE-1-SEMIALDEHYDE 2,1-AMINOMUTASE"/>
    <property type="match status" value="1"/>
</dbReference>
<evidence type="ECO:0000313" key="6">
    <source>
        <dbReference type="Proteomes" id="UP001370348"/>
    </source>
</evidence>
<dbReference type="Proteomes" id="UP001370348">
    <property type="component" value="Chromosome"/>
</dbReference>
<feature type="domain" description="Transketolase-like pyrimidine-binding" evidence="4">
    <location>
        <begin position="1"/>
        <end position="161"/>
    </location>
</feature>
<dbReference type="InterPro" id="IPR015424">
    <property type="entry name" value="PyrdxlP-dep_Trfase"/>
</dbReference>
<dbReference type="InterPro" id="IPR005475">
    <property type="entry name" value="Transketolase-like_Pyr-bd"/>
</dbReference>
<dbReference type="Pfam" id="PF02780">
    <property type="entry name" value="Transketolase_C"/>
    <property type="match status" value="1"/>
</dbReference>
<accession>A0ABZ2M7X0</accession>
<reference evidence="5 6" key="1">
    <citation type="submission" date="2021-12" db="EMBL/GenBank/DDBJ databases">
        <title>Discovery of the Pendulisporaceae a myxobacterial family with distinct sporulation behavior and unique specialized metabolism.</title>
        <authorList>
            <person name="Garcia R."/>
            <person name="Popoff A."/>
            <person name="Bader C.D."/>
            <person name="Loehr J."/>
            <person name="Walesch S."/>
            <person name="Walt C."/>
            <person name="Boldt J."/>
            <person name="Bunk B."/>
            <person name="Haeckl F.J.F.P.J."/>
            <person name="Gunesch A.P."/>
            <person name="Birkelbach J."/>
            <person name="Nuebel U."/>
            <person name="Pietschmann T."/>
            <person name="Bach T."/>
            <person name="Mueller R."/>
        </authorList>
    </citation>
    <scope>NUCLEOTIDE SEQUENCE [LARGE SCALE GENOMIC DNA]</scope>
    <source>
        <strain evidence="5 6">MSr11954</strain>
    </source>
</reference>
<protein>
    <submittedName>
        <fullName evidence="5">Aminotransferase class III-fold pyridoxal phosphate-dependent enzyme</fullName>
    </submittedName>
</protein>
<dbReference type="InterPro" id="IPR033248">
    <property type="entry name" value="Transketolase_C"/>
</dbReference>
<keyword evidence="6" id="KW-1185">Reference proteome</keyword>
<sequence length="764" mass="83868">MTYEQTLLAIARQNPDLIVMTAENRAAIRNVPKELEGRFIDVGIAEQTMIGAAAGLALRGRRVVAHALSTFLVLRAFEFVRTDIGIAELPLTLVGAVPGFLSEANGPTHQAIEDVAVLRAVPGMQIVCPADEVELVSALPVVIASREPTYLRFCATPAVVNHALPFALGKAEQLSEGHDVTLLTYGFMLREAVRARELLEEAGVRVRLLNMRSLVPVDTRAIVRAAKETELLVVLEDHLITGGLYSIVAETLLAEQLTARVLPIALSRWFRPALLADVLAHEGFDGESIAKRISNELGRPRFRDPLPNRPESHLPNIAQSNELHQRAKGLIPACTQTLAKGPGQYVRGVAPKYLQRGRGARVWDVDGNEYIDLQMAIGPLSLGYCNPAVDDAIRAQLEDGITFSLMHPLEVEVAELVRECVPGAEMVRFSKTGCDVTSAAVRLARAFTGKNKVLSCGYHGWHDWYIAVTDRRRGIPEDVAALTYTFEYNDLGSVERAIDDDTACVILEPVVFEMPKPGFLEELRALCTRRGVLLVFDEMWTGFRLALGGAQEHFGVQADLACFSKAIANGMPLSVLTGRRDVMSLLERDVFFFTTFGGEALSLAAAKATLGEMRARNVLAHLASQGRKLRDGYNAIARELGLGYTRAVGPDPRSMVLFDGERALLMKSFVQQELVRHGILWGGFHNVTYAHQDYEIERVLTGYRMALKALEQAVQDGRLREAILGEPIEPMFRRTSNFDTRPAPRPRTHPPAGAGGAENGAQLR</sequence>
<proteinExistence type="predicted"/>
<keyword evidence="5" id="KW-0032">Aminotransferase</keyword>
<dbReference type="InterPro" id="IPR015422">
    <property type="entry name" value="PyrdxlP-dep_Trfase_small"/>
</dbReference>
<dbReference type="Gene3D" id="3.40.640.10">
    <property type="entry name" value="Type I PLP-dependent aspartate aminotransferase-like (Major domain)"/>
    <property type="match status" value="1"/>
</dbReference>
<evidence type="ECO:0000256" key="2">
    <source>
        <dbReference type="ARBA" id="ARBA00022898"/>
    </source>
</evidence>
<keyword evidence="2" id="KW-0663">Pyridoxal phosphate</keyword>
<dbReference type="Pfam" id="PF02779">
    <property type="entry name" value="Transket_pyr"/>
    <property type="match status" value="1"/>
</dbReference>
<dbReference type="CDD" id="cd00610">
    <property type="entry name" value="OAT_like"/>
    <property type="match status" value="1"/>
</dbReference>
<name>A0ABZ2M7X0_9BACT</name>
<comment type="cofactor">
    <cofactor evidence="1">
        <name>pyridoxal 5'-phosphate</name>
        <dbReference type="ChEBI" id="CHEBI:597326"/>
    </cofactor>
</comment>
<dbReference type="InterPro" id="IPR015421">
    <property type="entry name" value="PyrdxlP-dep_Trfase_major"/>
</dbReference>
<evidence type="ECO:0000256" key="3">
    <source>
        <dbReference type="SAM" id="MobiDB-lite"/>
    </source>
</evidence>
<dbReference type="SUPFAM" id="SSF52518">
    <property type="entry name" value="Thiamin diphosphate-binding fold (THDP-binding)"/>
    <property type="match status" value="1"/>
</dbReference>
<evidence type="ECO:0000313" key="5">
    <source>
        <dbReference type="EMBL" id="WXB18598.1"/>
    </source>
</evidence>
<dbReference type="PANTHER" id="PTHR43713:SF3">
    <property type="entry name" value="GLUTAMATE-1-SEMIALDEHYDE 2,1-AMINOMUTASE 1, CHLOROPLASTIC-RELATED"/>
    <property type="match status" value="1"/>
</dbReference>
<keyword evidence="5" id="KW-0808">Transferase</keyword>
<dbReference type="InterPro" id="IPR005814">
    <property type="entry name" value="Aminotrans_3"/>
</dbReference>
<dbReference type="SUPFAM" id="SSF52922">
    <property type="entry name" value="TK C-terminal domain-like"/>
    <property type="match status" value="1"/>
</dbReference>
<dbReference type="Pfam" id="PF00202">
    <property type="entry name" value="Aminotran_3"/>
    <property type="match status" value="1"/>
</dbReference>
<dbReference type="RefSeq" id="WP_394828231.1">
    <property type="nucleotide sequence ID" value="NZ_CP089984.1"/>
</dbReference>
<dbReference type="EMBL" id="CP089984">
    <property type="protein sequence ID" value="WXB18598.1"/>
    <property type="molecule type" value="Genomic_DNA"/>
</dbReference>
<gene>
    <name evidence="5" type="ORF">LZC94_15320</name>
</gene>
<dbReference type="SUPFAM" id="SSF53383">
    <property type="entry name" value="PLP-dependent transferases"/>
    <property type="match status" value="1"/>
</dbReference>
<dbReference type="Gene3D" id="3.40.50.970">
    <property type="match status" value="1"/>
</dbReference>
<dbReference type="Gene3D" id="3.40.50.920">
    <property type="match status" value="1"/>
</dbReference>
<dbReference type="InterPro" id="IPR009014">
    <property type="entry name" value="Transketo_C/PFOR_II"/>
</dbReference>
<dbReference type="Gene3D" id="3.90.1150.10">
    <property type="entry name" value="Aspartate Aminotransferase, domain 1"/>
    <property type="match status" value="1"/>
</dbReference>
<organism evidence="5 6">
    <name type="scientific">Pendulispora albinea</name>
    <dbReference type="NCBI Taxonomy" id="2741071"/>
    <lineage>
        <taxon>Bacteria</taxon>
        <taxon>Pseudomonadati</taxon>
        <taxon>Myxococcota</taxon>
        <taxon>Myxococcia</taxon>
        <taxon>Myxococcales</taxon>
        <taxon>Sorangiineae</taxon>
        <taxon>Pendulisporaceae</taxon>
        <taxon>Pendulispora</taxon>
    </lineage>
</organism>
<evidence type="ECO:0000259" key="4">
    <source>
        <dbReference type="SMART" id="SM00861"/>
    </source>
</evidence>
<dbReference type="GO" id="GO:0008483">
    <property type="term" value="F:transaminase activity"/>
    <property type="evidence" value="ECO:0007669"/>
    <property type="project" value="UniProtKB-KW"/>
</dbReference>
<dbReference type="CDD" id="cd07033">
    <property type="entry name" value="TPP_PYR_DXS_TK_like"/>
    <property type="match status" value="1"/>
</dbReference>
<evidence type="ECO:0000256" key="1">
    <source>
        <dbReference type="ARBA" id="ARBA00001933"/>
    </source>
</evidence>
<dbReference type="InterPro" id="IPR029061">
    <property type="entry name" value="THDP-binding"/>
</dbReference>
<dbReference type="SMART" id="SM00861">
    <property type="entry name" value="Transket_pyr"/>
    <property type="match status" value="1"/>
</dbReference>
<feature type="region of interest" description="Disordered" evidence="3">
    <location>
        <begin position="733"/>
        <end position="764"/>
    </location>
</feature>